<dbReference type="AlphaFoldDB" id="A0A8S9NCQ5"/>
<comment type="caution">
    <text evidence="1">The sequence shown here is derived from an EMBL/GenBank/DDBJ whole genome shotgun (WGS) entry which is preliminary data.</text>
</comment>
<organism evidence="1 2">
    <name type="scientific">Brassica cretica</name>
    <name type="common">Mustard</name>
    <dbReference type="NCBI Taxonomy" id="69181"/>
    <lineage>
        <taxon>Eukaryota</taxon>
        <taxon>Viridiplantae</taxon>
        <taxon>Streptophyta</taxon>
        <taxon>Embryophyta</taxon>
        <taxon>Tracheophyta</taxon>
        <taxon>Spermatophyta</taxon>
        <taxon>Magnoliopsida</taxon>
        <taxon>eudicotyledons</taxon>
        <taxon>Gunneridae</taxon>
        <taxon>Pentapetalae</taxon>
        <taxon>rosids</taxon>
        <taxon>malvids</taxon>
        <taxon>Brassicales</taxon>
        <taxon>Brassicaceae</taxon>
        <taxon>Brassiceae</taxon>
        <taxon>Brassica</taxon>
    </lineage>
</organism>
<accession>A0A8S9NCQ5</accession>
<name>A0A8S9NCQ5_BRACR</name>
<evidence type="ECO:0000313" key="1">
    <source>
        <dbReference type="EMBL" id="KAF3500101.1"/>
    </source>
</evidence>
<sequence length="108" mass="12134">MSQLGVRAVDDDQNSLTVSFIHSKDEDVEVSNWLRVNACVFKSSTRFSTRHLSKGKVTTHKTPPRFHRRWRLAAGAGASFSPLVFPLLRYLASPPSRYAEALMSLVDD</sequence>
<evidence type="ECO:0000313" key="2">
    <source>
        <dbReference type="Proteomes" id="UP000712600"/>
    </source>
</evidence>
<reference evidence="1" key="1">
    <citation type="submission" date="2019-12" db="EMBL/GenBank/DDBJ databases">
        <title>Genome sequencing and annotation of Brassica cretica.</title>
        <authorList>
            <person name="Studholme D.J."/>
            <person name="Sarris P."/>
        </authorList>
    </citation>
    <scope>NUCLEOTIDE SEQUENCE</scope>
    <source>
        <strain evidence="1">PFS-109/04</strain>
        <tissue evidence="1">Leaf</tissue>
    </source>
</reference>
<dbReference type="EMBL" id="QGKX02001621">
    <property type="protein sequence ID" value="KAF3500101.1"/>
    <property type="molecule type" value="Genomic_DNA"/>
</dbReference>
<protein>
    <submittedName>
        <fullName evidence="1">Uncharacterized protein</fullName>
    </submittedName>
</protein>
<dbReference type="Proteomes" id="UP000712600">
    <property type="component" value="Unassembled WGS sequence"/>
</dbReference>
<proteinExistence type="predicted"/>
<gene>
    <name evidence="1" type="ORF">F2Q69_00042545</name>
</gene>